<sequence>MLADSIQRFFTNKTCSVCKNHAECFCSDILLYSEIVSNRSLWPAGLQDAHYIQLLSHSVMIKMPLVQYNNLPKDERNSHNVRFPAQTVIVILRSHQNSLLGISLQQISSASYVRLSEKSLLLQEDMIRADQAELGAYTVHDAHPGRGIEPVGKIIPGYIDQNWLGKYIKFKLHSATLTAEEWHCETQGYPTTTCIGTEAQFPLPRHRQNHFSVTVFFRDVSGSGLSGTIVLGNSITQMELRAIRLSEGPNVGHPCFLKRGNRTQRFMRVSAPVHNTQDFIDIALRKLPVTEVEFSKGENFKKSSRDNAAIDMWGGHGILRYQYRLDINRLSEENTSQESSSQPGRHRFQI</sequence>
<dbReference type="HOGENOM" id="CLU_792278_0_0_1"/>
<keyword evidence="2" id="KW-1185">Reference proteome</keyword>
<reference evidence="2" key="2">
    <citation type="journal article" date="2013" name="PLoS Genet.">
        <title>Comparative genome structure, secondary metabolite, and effector coding capacity across Cochliobolus pathogens.</title>
        <authorList>
            <person name="Condon B.J."/>
            <person name="Leng Y."/>
            <person name="Wu D."/>
            <person name="Bushley K.E."/>
            <person name="Ohm R.A."/>
            <person name="Otillar R."/>
            <person name="Martin J."/>
            <person name="Schackwitz W."/>
            <person name="Grimwood J."/>
            <person name="MohdZainudin N."/>
            <person name="Xue C."/>
            <person name="Wang R."/>
            <person name="Manning V.A."/>
            <person name="Dhillon B."/>
            <person name="Tu Z.J."/>
            <person name="Steffenson B.J."/>
            <person name="Salamov A."/>
            <person name="Sun H."/>
            <person name="Lowry S."/>
            <person name="LaButti K."/>
            <person name="Han J."/>
            <person name="Copeland A."/>
            <person name="Lindquist E."/>
            <person name="Barry K."/>
            <person name="Schmutz J."/>
            <person name="Baker S.E."/>
            <person name="Ciuffetti L.M."/>
            <person name="Grigoriev I.V."/>
            <person name="Zhong S."/>
            <person name="Turgeon B.G."/>
        </authorList>
    </citation>
    <scope>NUCLEOTIDE SEQUENCE [LARGE SCALE GENOMIC DNA]</scope>
    <source>
        <strain evidence="2">ND90Pr / ATCC 201652</strain>
    </source>
</reference>
<accession>M2R745</accession>
<reference evidence="1 2" key="1">
    <citation type="journal article" date="2012" name="PLoS Pathog.">
        <title>Diverse lifestyles and strategies of plant pathogenesis encoded in the genomes of eighteen Dothideomycetes fungi.</title>
        <authorList>
            <person name="Ohm R.A."/>
            <person name="Feau N."/>
            <person name="Henrissat B."/>
            <person name="Schoch C.L."/>
            <person name="Horwitz B.A."/>
            <person name="Barry K.W."/>
            <person name="Condon B.J."/>
            <person name="Copeland A.C."/>
            <person name="Dhillon B."/>
            <person name="Glaser F."/>
            <person name="Hesse C.N."/>
            <person name="Kosti I."/>
            <person name="LaButti K."/>
            <person name="Lindquist E.A."/>
            <person name="Lucas S."/>
            <person name="Salamov A.A."/>
            <person name="Bradshaw R.E."/>
            <person name="Ciuffetti L."/>
            <person name="Hamelin R.C."/>
            <person name="Kema G.H.J."/>
            <person name="Lawrence C."/>
            <person name="Scott J.A."/>
            <person name="Spatafora J.W."/>
            <person name="Turgeon B.G."/>
            <person name="de Wit P.J.G.M."/>
            <person name="Zhong S."/>
            <person name="Goodwin S.B."/>
            <person name="Grigoriev I.V."/>
        </authorList>
    </citation>
    <scope>NUCLEOTIDE SEQUENCE [LARGE SCALE GENOMIC DNA]</scope>
    <source>
        <strain evidence="2">ND90Pr / ATCC 201652</strain>
    </source>
</reference>
<name>M2R745_COCSN</name>
<dbReference type="Proteomes" id="UP000016934">
    <property type="component" value="Unassembled WGS sequence"/>
</dbReference>
<gene>
    <name evidence="1" type="ORF">COCSADRAFT_358821</name>
</gene>
<protein>
    <submittedName>
        <fullName evidence="1">Uncharacterized protein</fullName>
    </submittedName>
</protein>
<proteinExistence type="predicted"/>
<dbReference type="AlphaFoldDB" id="M2R745"/>
<organism evidence="1 2">
    <name type="scientific">Cochliobolus sativus (strain ND90Pr / ATCC 201652)</name>
    <name type="common">Common root rot and spot blotch fungus</name>
    <name type="synonym">Bipolaris sorokiniana</name>
    <dbReference type="NCBI Taxonomy" id="665912"/>
    <lineage>
        <taxon>Eukaryota</taxon>
        <taxon>Fungi</taxon>
        <taxon>Dikarya</taxon>
        <taxon>Ascomycota</taxon>
        <taxon>Pezizomycotina</taxon>
        <taxon>Dothideomycetes</taxon>
        <taxon>Pleosporomycetidae</taxon>
        <taxon>Pleosporales</taxon>
        <taxon>Pleosporineae</taxon>
        <taxon>Pleosporaceae</taxon>
        <taxon>Bipolaris</taxon>
    </lineage>
</organism>
<evidence type="ECO:0000313" key="1">
    <source>
        <dbReference type="EMBL" id="EMD62814.1"/>
    </source>
</evidence>
<dbReference type="OMA" id="EEWHCET"/>
<dbReference type="OrthoDB" id="3691833at2759"/>
<dbReference type="EMBL" id="KB445645">
    <property type="protein sequence ID" value="EMD62814.1"/>
    <property type="molecule type" value="Genomic_DNA"/>
</dbReference>
<dbReference type="GeneID" id="19138591"/>
<dbReference type="RefSeq" id="XP_007701148.1">
    <property type="nucleotide sequence ID" value="XM_007702958.1"/>
</dbReference>
<evidence type="ECO:0000313" key="2">
    <source>
        <dbReference type="Proteomes" id="UP000016934"/>
    </source>
</evidence>
<dbReference type="KEGG" id="bsc:COCSADRAFT_358821"/>